<reference evidence="1 2" key="1">
    <citation type="submission" date="2017-02" db="EMBL/GenBank/DDBJ databases">
        <authorList>
            <person name="Peterson S.W."/>
        </authorList>
    </citation>
    <scope>NUCLEOTIDE SEQUENCE [LARGE SCALE GENOMIC DNA]</scope>
    <source>
        <strain evidence="1 2">DSM 25262</strain>
    </source>
</reference>
<dbReference type="Proteomes" id="UP000190961">
    <property type="component" value="Unassembled WGS sequence"/>
</dbReference>
<sequence length="167" mass="19243">MLRNKKLFTLTTLVILIWGVIGYKIYRQIEGNSEMAVHQRLDRVKQAIPQNNLSLLLSYEDPFLKHVIIKSPEPKHQSNVQPTVRKRQVQPVVNQAPIIDWSKLAYYGLMSNASRKVKTGIVRFDNNDFFVREGETLDIFTVLEVGSDSIKMGLGNTVRYIKKEKNN</sequence>
<gene>
    <name evidence="1" type="ORF">SAMN05660236_1870</name>
</gene>
<evidence type="ECO:0008006" key="3">
    <source>
        <dbReference type="Google" id="ProtNLM"/>
    </source>
</evidence>
<proteinExistence type="predicted"/>
<dbReference type="RefSeq" id="WP_079686382.1">
    <property type="nucleotide sequence ID" value="NZ_FUZU01000001.1"/>
</dbReference>
<evidence type="ECO:0000313" key="1">
    <source>
        <dbReference type="EMBL" id="SKC59300.1"/>
    </source>
</evidence>
<evidence type="ECO:0000313" key="2">
    <source>
        <dbReference type="Proteomes" id="UP000190961"/>
    </source>
</evidence>
<name>A0A1T5K6S4_9BACT</name>
<dbReference type="EMBL" id="FUZU01000001">
    <property type="protein sequence ID" value="SKC59300.1"/>
    <property type="molecule type" value="Genomic_DNA"/>
</dbReference>
<dbReference type="STRING" id="688867.SAMN05660236_1870"/>
<keyword evidence="2" id="KW-1185">Reference proteome</keyword>
<organism evidence="1 2">
    <name type="scientific">Ohtaekwangia koreensis</name>
    <dbReference type="NCBI Taxonomy" id="688867"/>
    <lineage>
        <taxon>Bacteria</taxon>
        <taxon>Pseudomonadati</taxon>
        <taxon>Bacteroidota</taxon>
        <taxon>Cytophagia</taxon>
        <taxon>Cytophagales</taxon>
        <taxon>Fulvivirgaceae</taxon>
        <taxon>Ohtaekwangia</taxon>
    </lineage>
</organism>
<dbReference type="OrthoDB" id="676730at2"/>
<protein>
    <recommendedName>
        <fullName evidence="3">Type IV pilus biogenesis</fullName>
    </recommendedName>
</protein>
<accession>A0A1T5K6S4</accession>
<dbReference type="AlphaFoldDB" id="A0A1T5K6S4"/>